<dbReference type="Pfam" id="PF00703">
    <property type="entry name" value="Glyco_hydro_2"/>
    <property type="match status" value="1"/>
</dbReference>
<dbReference type="Proteomes" id="UP000176037">
    <property type="component" value="Unassembled WGS sequence"/>
</dbReference>
<reference evidence="9 10" key="1">
    <citation type="submission" date="2016-09" db="EMBL/GenBank/DDBJ databases">
        <title>Alteromonas lipolytica, a new species isolated from sea water.</title>
        <authorList>
            <person name="Wu Y.-H."/>
            <person name="Cheng H."/>
            <person name="Xu X.-W."/>
        </authorList>
    </citation>
    <scope>NUCLEOTIDE SEQUENCE [LARGE SCALE GENOMIC DNA]</scope>
    <source>
        <strain evidence="9 10">JW12</strain>
    </source>
</reference>
<protein>
    <submittedName>
        <fullName evidence="9">Glycoside hydrolase</fullName>
    </submittedName>
</protein>
<dbReference type="InterPro" id="IPR051913">
    <property type="entry name" value="GH2_Domain-Containing"/>
</dbReference>
<dbReference type="Gene3D" id="2.60.120.430">
    <property type="entry name" value="Galactose-binding lectin"/>
    <property type="match status" value="1"/>
</dbReference>
<keyword evidence="3" id="KW-0326">Glycosidase</keyword>
<dbReference type="InterPro" id="IPR036156">
    <property type="entry name" value="Beta-gal/glucu_dom_sf"/>
</dbReference>
<dbReference type="InterPro" id="IPR017853">
    <property type="entry name" value="GH"/>
</dbReference>
<dbReference type="Pfam" id="PF02837">
    <property type="entry name" value="Glyco_hydro_2_N"/>
    <property type="match status" value="1"/>
</dbReference>
<dbReference type="InterPro" id="IPR008979">
    <property type="entry name" value="Galactose-bd-like_sf"/>
</dbReference>
<dbReference type="PANTHER" id="PTHR42732:SF1">
    <property type="entry name" value="BETA-MANNOSIDASE"/>
    <property type="match status" value="1"/>
</dbReference>
<proteinExistence type="inferred from homology"/>
<dbReference type="STRING" id="1856405.BFC17_07575"/>
<sequence length="883" mass="96291">MVLLGCSGNQTEHIAKDEPVRSVKLLADNWQFMLSDTLPEGVLSPGVNADDWQSVSVPHSWNRVGYYQNSDSDHLHTPDNINTTMGAGYYRLSFTLDKASAGLQHWLEFDAASRTAEVWLNGVRLGEHRGGFNRFRFNATAAINENQANLLVVKVDNSKPTATSTTFDTLPIAGDFFVHGGLYRPVRLVSTPDVHVAMDDFGGPGVYATTTLTPAGTAEVNVNTLISSLAETPQQVLLTTRLVDAAGNVAAQQQIPLSLQPAKRTEQSITLAIPSPHLWHGVSDPYLYKLEAVLTDSEGNWLDTVSQPYGLRTIGVDADKGFILNGKPLTLKGVAYHQDREGRGWAVSPEDIAEDVKLLVDMGANTIRLAHYPHGQPVHKLANEQGIILWDEIPLVSVWRYAEEYEAANQALLENAQLQLTEMIKQNFNHPSVAVWGIANEVDFGAVLPAFLGSPPDSEPDPTPVLTVLDKQVAELDPSRYSTLANCCEANARWPADKVPKTTGLSQTTGLNRYYGWYYGKPQDLDEHLDTLHGLYPQQPISVSEYGAGGATSMHSDNVFGGPVAATGRHQPEEYMSYVHEANWAILASKPYLWATWIWNAFDFATTTRVEGDSIDINTKGVITYDRAINKDSYYFYQANWSDKPMVHITSKRYVERAYQVTAVKVYSNLTEVELLVNGESQGVQSNCIMATCEWPDVRLTGGENTIIARGVGDREGVSDTANWRLNAPQVNAYHIDTGAIMASDTAPAQYGSDAFFSGGSAKSLDKPGGWGRPPKPADIKDVSDQPMATTYRSGEFSYALPLDEGKYKVSLLVVAQAQAAEFMVTANNAKPVAIKTPAGSEDAGYASQRVEFDVEVTNGRLQLAFTPGSGPAAVSAISVTPL</sequence>
<name>A0A1E8F8U4_9ALTE</name>
<evidence type="ECO:0000256" key="1">
    <source>
        <dbReference type="ARBA" id="ARBA00007401"/>
    </source>
</evidence>
<dbReference type="SUPFAM" id="SSF49785">
    <property type="entry name" value="Galactose-binding domain-like"/>
    <property type="match status" value="1"/>
</dbReference>
<dbReference type="InterPro" id="IPR006101">
    <property type="entry name" value="Glyco_hydro_2"/>
</dbReference>
<dbReference type="InterPro" id="IPR006103">
    <property type="entry name" value="Glyco_hydro_2_cat"/>
</dbReference>
<dbReference type="AlphaFoldDB" id="A0A1E8F8U4"/>
<dbReference type="InterPro" id="IPR006102">
    <property type="entry name" value="Ig-like_GH2"/>
</dbReference>
<evidence type="ECO:0000259" key="7">
    <source>
        <dbReference type="Pfam" id="PF02837"/>
    </source>
</evidence>
<feature type="domain" description="DUF4982" evidence="8">
    <location>
        <begin position="660"/>
        <end position="710"/>
    </location>
</feature>
<dbReference type="Pfam" id="PF02836">
    <property type="entry name" value="Glyco_hydro_2_C"/>
    <property type="match status" value="1"/>
</dbReference>
<feature type="domain" description="Glycosyl hydrolases family 2 sugar binding" evidence="7">
    <location>
        <begin position="26"/>
        <end position="192"/>
    </location>
</feature>
<dbReference type="SUPFAM" id="SSF49303">
    <property type="entry name" value="beta-Galactosidase/glucuronidase domain"/>
    <property type="match status" value="1"/>
</dbReference>
<accession>A0A1E8F8U4</accession>
<dbReference type="Pfam" id="PF16355">
    <property type="entry name" value="DUF4982"/>
    <property type="match status" value="1"/>
</dbReference>
<evidence type="ECO:0000259" key="8">
    <source>
        <dbReference type="Pfam" id="PF16355"/>
    </source>
</evidence>
<dbReference type="PRINTS" id="PR00132">
    <property type="entry name" value="GLHYDRLASE2"/>
</dbReference>
<dbReference type="InterPro" id="IPR006104">
    <property type="entry name" value="Glyco_hydro_2_N"/>
</dbReference>
<feature type="domain" description="Glycoside hydrolase family 2 immunoglobulin-like beta-sandwich" evidence="5">
    <location>
        <begin position="206"/>
        <end position="312"/>
    </location>
</feature>
<evidence type="ECO:0000256" key="2">
    <source>
        <dbReference type="ARBA" id="ARBA00022801"/>
    </source>
</evidence>
<dbReference type="GO" id="GO:0005975">
    <property type="term" value="P:carbohydrate metabolic process"/>
    <property type="evidence" value="ECO:0007669"/>
    <property type="project" value="InterPro"/>
</dbReference>
<dbReference type="InterPro" id="IPR032311">
    <property type="entry name" value="DUF4982"/>
</dbReference>
<evidence type="ECO:0000256" key="3">
    <source>
        <dbReference type="ARBA" id="ARBA00023295"/>
    </source>
</evidence>
<dbReference type="EMBL" id="MJIC01000020">
    <property type="protein sequence ID" value="OFI32337.1"/>
    <property type="molecule type" value="Genomic_DNA"/>
</dbReference>
<organism evidence="9 10">
    <name type="scientific">Alteromonas lipolytica</name>
    <dbReference type="NCBI Taxonomy" id="1856405"/>
    <lineage>
        <taxon>Bacteria</taxon>
        <taxon>Pseudomonadati</taxon>
        <taxon>Pseudomonadota</taxon>
        <taxon>Gammaproteobacteria</taxon>
        <taxon>Alteromonadales</taxon>
        <taxon>Alteromonadaceae</taxon>
        <taxon>Alteromonas/Salinimonas group</taxon>
        <taxon>Alteromonas</taxon>
    </lineage>
</organism>
<evidence type="ECO:0000259" key="5">
    <source>
        <dbReference type="Pfam" id="PF00703"/>
    </source>
</evidence>
<dbReference type="GO" id="GO:0004553">
    <property type="term" value="F:hydrolase activity, hydrolyzing O-glycosyl compounds"/>
    <property type="evidence" value="ECO:0007669"/>
    <property type="project" value="InterPro"/>
</dbReference>
<dbReference type="Gene3D" id="3.20.20.80">
    <property type="entry name" value="Glycosidases"/>
    <property type="match status" value="1"/>
</dbReference>
<evidence type="ECO:0000313" key="9">
    <source>
        <dbReference type="EMBL" id="OFI32337.1"/>
    </source>
</evidence>
<evidence type="ECO:0000259" key="6">
    <source>
        <dbReference type="Pfam" id="PF02836"/>
    </source>
</evidence>
<feature type="domain" description="Glycoside hydrolase family 2 catalytic" evidence="6">
    <location>
        <begin position="319"/>
        <end position="629"/>
    </location>
</feature>
<dbReference type="SUPFAM" id="SSF51445">
    <property type="entry name" value="(Trans)glycosidases"/>
    <property type="match status" value="1"/>
</dbReference>
<comment type="caution">
    <text evidence="9">The sequence shown here is derived from an EMBL/GenBank/DDBJ whole genome shotgun (WGS) entry which is preliminary data.</text>
</comment>
<keyword evidence="10" id="KW-1185">Reference proteome</keyword>
<dbReference type="InterPro" id="IPR013783">
    <property type="entry name" value="Ig-like_fold"/>
</dbReference>
<evidence type="ECO:0000256" key="4">
    <source>
        <dbReference type="SAM" id="MobiDB-lite"/>
    </source>
</evidence>
<dbReference type="Gene3D" id="2.60.120.260">
    <property type="entry name" value="Galactose-binding domain-like"/>
    <property type="match status" value="1"/>
</dbReference>
<gene>
    <name evidence="9" type="ORF">BFC17_07575</name>
</gene>
<evidence type="ECO:0000313" key="10">
    <source>
        <dbReference type="Proteomes" id="UP000176037"/>
    </source>
</evidence>
<keyword evidence="2 9" id="KW-0378">Hydrolase</keyword>
<dbReference type="PANTHER" id="PTHR42732">
    <property type="entry name" value="BETA-GALACTOSIDASE"/>
    <property type="match status" value="1"/>
</dbReference>
<comment type="similarity">
    <text evidence="1">Belongs to the glycosyl hydrolase 2 family.</text>
</comment>
<feature type="region of interest" description="Disordered" evidence="4">
    <location>
        <begin position="764"/>
        <end position="783"/>
    </location>
</feature>
<dbReference type="Gene3D" id="2.60.40.10">
    <property type="entry name" value="Immunoglobulins"/>
    <property type="match status" value="2"/>
</dbReference>